<comment type="caution">
    <text evidence="1">The sequence shown here is derived from an EMBL/GenBank/DDBJ whole genome shotgun (WGS) entry which is preliminary data.</text>
</comment>
<dbReference type="InterPro" id="IPR011006">
    <property type="entry name" value="CheY-like_superfamily"/>
</dbReference>
<gene>
    <name evidence="1" type="ORF">GUA46_00455</name>
</gene>
<dbReference type="AlphaFoldDB" id="A0A850NAB2"/>
<dbReference type="RefSeq" id="WP_176618853.1">
    <property type="nucleotide sequence ID" value="NZ_WYET01000001.1"/>
</dbReference>
<evidence type="ECO:0000313" key="2">
    <source>
        <dbReference type="Proteomes" id="UP000558089"/>
    </source>
</evidence>
<dbReference type="InterPro" id="IPR036641">
    <property type="entry name" value="HPT_dom_sf"/>
</dbReference>
<name>A0A850NAB2_9FLAO</name>
<dbReference type="Proteomes" id="UP000558089">
    <property type="component" value="Unassembled WGS sequence"/>
</dbReference>
<protein>
    <recommendedName>
        <fullName evidence="3">Hpt domain-containing protein</fullName>
    </recommendedName>
</protein>
<dbReference type="SUPFAM" id="SSF52172">
    <property type="entry name" value="CheY-like"/>
    <property type="match status" value="1"/>
</dbReference>
<dbReference type="GO" id="GO:0000160">
    <property type="term" value="P:phosphorelay signal transduction system"/>
    <property type="evidence" value="ECO:0007669"/>
    <property type="project" value="InterPro"/>
</dbReference>
<dbReference type="EMBL" id="WYET01000001">
    <property type="protein sequence ID" value="NVN16794.1"/>
    <property type="molecule type" value="Genomic_DNA"/>
</dbReference>
<keyword evidence="2" id="KW-1185">Reference proteome</keyword>
<proteinExistence type="predicted"/>
<dbReference type="SUPFAM" id="SSF47226">
    <property type="entry name" value="Histidine-containing phosphotransfer domain, HPT domain"/>
    <property type="match status" value="1"/>
</dbReference>
<reference evidence="1 2" key="1">
    <citation type="submission" date="2020-01" db="EMBL/GenBank/DDBJ databases">
        <title>Draft Genome Analysis of Muricauda sp. HICW Isolated from coastal seawater of PR China.</title>
        <authorList>
            <person name="Chen M.-X."/>
        </authorList>
    </citation>
    <scope>NUCLEOTIDE SEQUENCE [LARGE SCALE GENOMIC DNA]</scope>
    <source>
        <strain evidence="1 2">HICW</strain>
    </source>
</reference>
<accession>A0A850NAB2</accession>
<organism evidence="1 2">
    <name type="scientific">Flagellimonas chongwuensis</name>
    <dbReference type="NCBI Taxonomy" id="2697365"/>
    <lineage>
        <taxon>Bacteria</taxon>
        <taxon>Pseudomonadati</taxon>
        <taxon>Bacteroidota</taxon>
        <taxon>Flavobacteriia</taxon>
        <taxon>Flavobacteriales</taxon>
        <taxon>Flavobacteriaceae</taxon>
        <taxon>Flagellimonas</taxon>
    </lineage>
</organism>
<evidence type="ECO:0000313" key="1">
    <source>
        <dbReference type="EMBL" id="NVN16794.1"/>
    </source>
</evidence>
<evidence type="ECO:0008006" key="3">
    <source>
        <dbReference type="Google" id="ProtNLM"/>
    </source>
</evidence>
<dbReference type="Gene3D" id="1.20.120.160">
    <property type="entry name" value="HPT domain"/>
    <property type="match status" value="1"/>
</dbReference>
<sequence length="235" mass="27051">MGTILKNVLIISPTENLMESFQSFDTCRDWEMDYCQDSFSALQRLKNSTYDLIIMDEGIGPLDPFKVMDYVFHELQKSYPIVIVGDNSKPEAIHENYQRCNYPIEQYNVDALVHYGKSEEKEKKLFSLEYLNELSDNNQEFIEESIVLFKNTLDAKFVDLQKAISTPDFEEARQIAHNIKPSFSMLGNDAGPVICNTICYDALESEIPELAQTLMNEYGLIVDEIEKQFPKLKAV</sequence>